<feature type="binding site" evidence="1">
    <location>
        <position position="205"/>
    </location>
    <ligand>
        <name>Zn(2+)</name>
        <dbReference type="ChEBI" id="CHEBI:29105"/>
    </ligand>
</feature>
<evidence type="ECO:0000256" key="1">
    <source>
        <dbReference type="PIRSR" id="PIRSR605019-1"/>
    </source>
</evidence>
<dbReference type="GO" id="GO:0008725">
    <property type="term" value="F:DNA-3-methyladenine glycosylase activity"/>
    <property type="evidence" value="ECO:0007669"/>
    <property type="project" value="UniProtKB-EC"/>
</dbReference>
<reference evidence="3" key="1">
    <citation type="journal article" date="2012" name="Nat. Biotechnol.">
        <title>Draft genome sequence of pigeonpea (Cajanus cajan), an orphan legume crop of resource-poor farmers.</title>
        <authorList>
            <person name="Varshney R.K."/>
            <person name="Chen W."/>
            <person name="Li Y."/>
            <person name="Bharti A.K."/>
            <person name="Saxena R.K."/>
            <person name="Schlueter J.A."/>
            <person name="Donoghue M.T."/>
            <person name="Azam S."/>
            <person name="Fan G."/>
            <person name="Whaley A.M."/>
            <person name="Farmer A.D."/>
            <person name="Sheridan J."/>
            <person name="Iwata A."/>
            <person name="Tuteja R."/>
            <person name="Penmetsa R.V."/>
            <person name="Wu W."/>
            <person name="Upadhyaya H.D."/>
            <person name="Yang S.P."/>
            <person name="Shah T."/>
            <person name="Saxena K.B."/>
            <person name="Michael T."/>
            <person name="McCombie W.R."/>
            <person name="Yang B."/>
            <person name="Zhang G."/>
            <person name="Yang H."/>
            <person name="Wang J."/>
            <person name="Spillane C."/>
            <person name="Cook D.R."/>
            <person name="May G.D."/>
            <person name="Xu X."/>
            <person name="Jackson S.A."/>
        </authorList>
    </citation>
    <scope>NUCLEOTIDE SEQUENCE [LARGE SCALE GENOMIC DNA]</scope>
</reference>
<dbReference type="InterPro" id="IPR011257">
    <property type="entry name" value="DNA_glycosylase"/>
</dbReference>
<accession>A0A151QRD8</accession>
<dbReference type="Gramene" id="C.cajan_46353.t">
    <property type="protein sequence ID" value="C.cajan_46353.t"/>
    <property type="gene ID" value="C.cajan_46353"/>
</dbReference>
<proteinExistence type="predicted"/>
<keyword evidence="3" id="KW-0378">Hydrolase</keyword>
<dbReference type="SUPFAM" id="SSF48150">
    <property type="entry name" value="DNA-glycosylase"/>
    <property type="match status" value="1"/>
</dbReference>
<evidence type="ECO:0000313" key="3">
    <source>
        <dbReference type="EMBL" id="KYP32870.1"/>
    </source>
</evidence>
<evidence type="ECO:0000313" key="4">
    <source>
        <dbReference type="Proteomes" id="UP000075243"/>
    </source>
</evidence>
<dbReference type="GO" id="GO:0006284">
    <property type="term" value="P:base-excision repair"/>
    <property type="evidence" value="ECO:0007669"/>
    <property type="project" value="InterPro"/>
</dbReference>
<evidence type="ECO:0000256" key="2">
    <source>
        <dbReference type="SAM" id="MobiDB-lite"/>
    </source>
</evidence>
<feature type="binding site" evidence="1">
    <location>
        <position position="220"/>
    </location>
    <ligand>
        <name>Zn(2+)</name>
        <dbReference type="ChEBI" id="CHEBI:29105"/>
    </ligand>
</feature>
<dbReference type="PANTHER" id="PTHR31116">
    <property type="entry name" value="OS04G0501200 PROTEIN"/>
    <property type="match status" value="1"/>
</dbReference>
<gene>
    <name evidence="3" type="ORF">KK1_046337</name>
</gene>
<keyword evidence="3" id="KW-0326">Glycosidase</keyword>
<keyword evidence="1" id="KW-0862">Zinc</keyword>
<dbReference type="Gene3D" id="1.10.340.30">
    <property type="entry name" value="Hypothetical protein, domain 2"/>
    <property type="match status" value="1"/>
</dbReference>
<protein>
    <submittedName>
        <fullName evidence="3">GMP synthase [glutamine-hydrolyzing]</fullName>
        <ecNumber evidence="3">3.2.2.20</ecNumber>
    </submittedName>
</protein>
<dbReference type="GO" id="GO:0046872">
    <property type="term" value="F:metal ion binding"/>
    <property type="evidence" value="ECO:0007669"/>
    <property type="project" value="UniProtKB-KW"/>
</dbReference>
<dbReference type="PANTHER" id="PTHR31116:SF4">
    <property type="entry name" value="DNA GLYCOSYLASE SUPERFAMILY PROTEIN"/>
    <property type="match status" value="1"/>
</dbReference>
<dbReference type="OrthoDB" id="3941538at2759"/>
<dbReference type="EC" id="3.2.2.20" evidence="3"/>
<dbReference type="Proteomes" id="UP000075243">
    <property type="component" value="Unassembled WGS sequence"/>
</dbReference>
<sequence length="402" mass="44259">MCSSKAKVSVGIESTTTTTTTTTPSVARINGRPVLQPTCNRVPSLERRNSIKKVAPPKSLSPPSPPLPSKASLTPPVSPKSKSPRLPATKRGNDNNGLNLSSEKIVIPRSSTKAPTLERKKSKSFKEGSCASIEASLSYSSSLITDSPGSIAAVRREQMALQQAQRKMKIAHYGRSKSAKFERVVPLDPSTTTLTSKPTEEEKRCSFITANSDPIYIAYHDEEWGVPVHDDKMLFELLVLSGAQVGSDWTSTLKKRLDFRAAFSEFDAETVANLTDKQMMCISSEYGIDMSKVRGVVDNANQILEIKKDFGSFDKYIWGFVNHKPISTQYKFGHKIPVKTSKSESISKDMVRRGFRFVGPTVVHSFMQASGLTNDHLITCHRHLQCTLLAAKPHSTTIEPSQ</sequence>
<keyword evidence="4" id="KW-1185">Reference proteome</keyword>
<feature type="binding site" evidence="1">
    <location>
        <position position="376"/>
    </location>
    <ligand>
        <name>Zn(2+)</name>
        <dbReference type="ChEBI" id="CHEBI:29105"/>
    </ligand>
</feature>
<dbReference type="OMA" id="YSSWLIT"/>
<dbReference type="InterPro" id="IPR005019">
    <property type="entry name" value="Adenine_glyco"/>
</dbReference>
<organism evidence="3 4">
    <name type="scientific">Cajanus cajan</name>
    <name type="common">Pigeon pea</name>
    <name type="synonym">Cajanus indicus</name>
    <dbReference type="NCBI Taxonomy" id="3821"/>
    <lineage>
        <taxon>Eukaryota</taxon>
        <taxon>Viridiplantae</taxon>
        <taxon>Streptophyta</taxon>
        <taxon>Embryophyta</taxon>
        <taxon>Tracheophyta</taxon>
        <taxon>Spermatophyta</taxon>
        <taxon>Magnoliopsida</taxon>
        <taxon>eudicotyledons</taxon>
        <taxon>Gunneridae</taxon>
        <taxon>Pentapetalae</taxon>
        <taxon>rosids</taxon>
        <taxon>fabids</taxon>
        <taxon>Fabales</taxon>
        <taxon>Fabaceae</taxon>
        <taxon>Papilionoideae</taxon>
        <taxon>50 kb inversion clade</taxon>
        <taxon>NPAAA clade</taxon>
        <taxon>indigoferoid/millettioid clade</taxon>
        <taxon>Phaseoleae</taxon>
        <taxon>Cajanus</taxon>
    </lineage>
</organism>
<feature type="binding site" evidence="1">
    <location>
        <position position="380"/>
    </location>
    <ligand>
        <name>Zn(2+)</name>
        <dbReference type="ChEBI" id="CHEBI:29105"/>
    </ligand>
</feature>
<feature type="region of interest" description="Disordered" evidence="2">
    <location>
        <begin position="1"/>
        <end position="121"/>
    </location>
</feature>
<dbReference type="AlphaFoldDB" id="A0A151QRD8"/>
<dbReference type="EMBL" id="KQ485081">
    <property type="protein sequence ID" value="KYP32870.1"/>
    <property type="molecule type" value="Genomic_DNA"/>
</dbReference>
<name>A0A151QRD8_CAJCA</name>
<dbReference type="Pfam" id="PF03352">
    <property type="entry name" value="Adenine_glyco"/>
    <property type="match status" value="1"/>
</dbReference>
<keyword evidence="1" id="KW-0479">Metal-binding</keyword>
<feature type="compositionally biased region" description="Pro residues" evidence="2">
    <location>
        <begin position="59"/>
        <end position="68"/>
    </location>
</feature>